<protein>
    <submittedName>
        <fullName evidence="1">Uncharacterized protein</fullName>
    </submittedName>
</protein>
<dbReference type="AlphaFoldDB" id="A0AAV4TVE7"/>
<proteinExistence type="predicted"/>
<sequence>MIMKNNSRRNNEEELFSVDLPLIDDVLHKNKTASSAEKGVQSFMQLSSTHGQQDDDVKLFLEKKKLQPYTICFDVL</sequence>
<dbReference type="Proteomes" id="UP001054945">
    <property type="component" value="Unassembled WGS sequence"/>
</dbReference>
<dbReference type="EMBL" id="BPLR01011802">
    <property type="protein sequence ID" value="GIY49149.1"/>
    <property type="molecule type" value="Genomic_DNA"/>
</dbReference>
<keyword evidence="2" id="KW-1185">Reference proteome</keyword>
<accession>A0AAV4TVE7</accession>
<evidence type="ECO:0000313" key="2">
    <source>
        <dbReference type="Proteomes" id="UP001054945"/>
    </source>
</evidence>
<comment type="caution">
    <text evidence="1">The sequence shown here is derived from an EMBL/GenBank/DDBJ whole genome shotgun (WGS) entry which is preliminary data.</text>
</comment>
<reference evidence="1 2" key="1">
    <citation type="submission" date="2021-06" db="EMBL/GenBank/DDBJ databases">
        <title>Caerostris extrusa draft genome.</title>
        <authorList>
            <person name="Kono N."/>
            <person name="Arakawa K."/>
        </authorList>
    </citation>
    <scope>NUCLEOTIDE SEQUENCE [LARGE SCALE GENOMIC DNA]</scope>
</reference>
<name>A0AAV4TVE7_CAEEX</name>
<evidence type="ECO:0000313" key="1">
    <source>
        <dbReference type="EMBL" id="GIY49149.1"/>
    </source>
</evidence>
<organism evidence="1 2">
    <name type="scientific">Caerostris extrusa</name>
    <name type="common">Bark spider</name>
    <name type="synonym">Caerostris bankana</name>
    <dbReference type="NCBI Taxonomy" id="172846"/>
    <lineage>
        <taxon>Eukaryota</taxon>
        <taxon>Metazoa</taxon>
        <taxon>Ecdysozoa</taxon>
        <taxon>Arthropoda</taxon>
        <taxon>Chelicerata</taxon>
        <taxon>Arachnida</taxon>
        <taxon>Araneae</taxon>
        <taxon>Araneomorphae</taxon>
        <taxon>Entelegynae</taxon>
        <taxon>Araneoidea</taxon>
        <taxon>Araneidae</taxon>
        <taxon>Caerostris</taxon>
    </lineage>
</organism>
<gene>
    <name evidence="1" type="ORF">CEXT_277791</name>
</gene>